<sequence length="61" mass="6852">MTRSKRWRSLKVEKPCRKACGMASLKAKPLSTTRYANEQKALRCAIRCGEWRGNPLGAASK</sequence>
<dbReference type="AlphaFoldDB" id="A0AA40SWY1"/>
<comment type="caution">
    <text evidence="1">The sequence shown here is derived from an EMBL/GenBank/DDBJ whole genome shotgun (WGS) entry which is preliminary data.</text>
</comment>
<protein>
    <submittedName>
        <fullName evidence="1">Uncharacterized protein</fullName>
    </submittedName>
</protein>
<organism evidence="1 2">
    <name type="scientific">Komarekiella delphini-convector SJRDD-AB1</name>
    <dbReference type="NCBI Taxonomy" id="2593771"/>
    <lineage>
        <taxon>Bacteria</taxon>
        <taxon>Bacillati</taxon>
        <taxon>Cyanobacteriota</taxon>
        <taxon>Cyanophyceae</taxon>
        <taxon>Nostocales</taxon>
        <taxon>Nostocaceae</taxon>
        <taxon>Komarekiella</taxon>
        <taxon>Komarekiella delphini-convector</taxon>
    </lineage>
</organism>
<evidence type="ECO:0000313" key="2">
    <source>
        <dbReference type="Proteomes" id="UP001165986"/>
    </source>
</evidence>
<accession>A0AA40SWY1</accession>
<reference evidence="1" key="1">
    <citation type="submission" date="2019-07" db="EMBL/GenBank/DDBJ databases">
        <title>Toxilogical consequences of a new and cryptic species of cyanobacteria (Komarekiella delphini-convector) recovered from the epidermis of a bottlenose dolphin and 1500 ft. in the air.</title>
        <authorList>
            <person name="Brown A.O."/>
            <person name="Dvorak P."/>
            <person name="Villanueva C.D."/>
            <person name="Foss A.J."/>
            <person name="Garvey A.D."/>
            <person name="Gibson Q.A."/>
            <person name="Johansen J.R."/>
            <person name="Casamatta D.A."/>
        </authorList>
    </citation>
    <scope>NUCLEOTIDE SEQUENCE</scope>
    <source>
        <strain evidence="1">SJRDD-AB1</strain>
    </source>
</reference>
<proteinExistence type="predicted"/>
<name>A0AA40SWY1_9NOST</name>
<dbReference type="EMBL" id="VJXY01000010">
    <property type="protein sequence ID" value="MBD6616528.1"/>
    <property type="molecule type" value="Genomic_DNA"/>
</dbReference>
<evidence type="ECO:0000313" key="1">
    <source>
        <dbReference type="EMBL" id="MBD6616528.1"/>
    </source>
</evidence>
<keyword evidence="2" id="KW-1185">Reference proteome</keyword>
<gene>
    <name evidence="1" type="ORF">FNW02_11925</name>
</gene>
<dbReference type="Proteomes" id="UP001165986">
    <property type="component" value="Unassembled WGS sequence"/>
</dbReference>